<dbReference type="AlphaFoldDB" id="A0A1X2GM26"/>
<dbReference type="OrthoDB" id="10014897at2759"/>
<comment type="caution">
    <text evidence="3">The sequence shown here is derived from an EMBL/GenBank/DDBJ whole genome shotgun (WGS) entry which is preliminary data.</text>
</comment>
<dbReference type="Gene3D" id="3.30.160.60">
    <property type="entry name" value="Classic Zinc Finger"/>
    <property type="match status" value="1"/>
</dbReference>
<dbReference type="Pfam" id="PF13894">
    <property type="entry name" value="zf-C2H2_4"/>
    <property type="match status" value="1"/>
</dbReference>
<accession>A0A1X2GM26</accession>
<dbReference type="Proteomes" id="UP000242146">
    <property type="component" value="Unassembled WGS sequence"/>
</dbReference>
<sequence length="225" mass="25679">MATKKIFLDISCYLCVSSFQRKQKLRVHLQQRHNVCLNAAKQGAFSMPLPNSSFVDERKDADTVMYSCPSCVLYFESLEQLESHINNHHLQAPTIAESSNSNSASSDIPLQTADTSLSQEYRLLYAPPSDDNEFNASSPCSNVTEDYNPKRRAEYVLEVELAISESEKQLVRQEYRYDEVEPHDQVLSSNWLLNDYDISQACIQFQSSTRKLPMKPQALSDLRLL</sequence>
<proteinExistence type="predicted"/>
<dbReference type="GO" id="GO:0008270">
    <property type="term" value="F:zinc ion binding"/>
    <property type="evidence" value="ECO:0007669"/>
    <property type="project" value="UniProtKB-KW"/>
</dbReference>
<keyword evidence="1" id="KW-0863">Zinc-finger</keyword>
<keyword evidence="4" id="KW-1185">Reference proteome</keyword>
<dbReference type="SMART" id="SM00355">
    <property type="entry name" value="ZnF_C2H2"/>
    <property type="match status" value="2"/>
</dbReference>
<gene>
    <name evidence="3" type="ORF">DM01DRAFT_1334475</name>
</gene>
<evidence type="ECO:0000259" key="2">
    <source>
        <dbReference type="PROSITE" id="PS50157"/>
    </source>
</evidence>
<organism evidence="3 4">
    <name type="scientific">Hesseltinella vesiculosa</name>
    <dbReference type="NCBI Taxonomy" id="101127"/>
    <lineage>
        <taxon>Eukaryota</taxon>
        <taxon>Fungi</taxon>
        <taxon>Fungi incertae sedis</taxon>
        <taxon>Mucoromycota</taxon>
        <taxon>Mucoromycotina</taxon>
        <taxon>Mucoromycetes</taxon>
        <taxon>Mucorales</taxon>
        <taxon>Cunninghamellaceae</taxon>
        <taxon>Hesseltinella</taxon>
    </lineage>
</organism>
<evidence type="ECO:0000313" key="3">
    <source>
        <dbReference type="EMBL" id="ORX56915.1"/>
    </source>
</evidence>
<evidence type="ECO:0000313" key="4">
    <source>
        <dbReference type="Proteomes" id="UP000242146"/>
    </source>
</evidence>
<protein>
    <recommendedName>
        <fullName evidence="2">C2H2-type domain-containing protein</fullName>
    </recommendedName>
</protein>
<dbReference type="InterPro" id="IPR013087">
    <property type="entry name" value="Znf_C2H2_type"/>
</dbReference>
<evidence type="ECO:0000256" key="1">
    <source>
        <dbReference type="PROSITE-ProRule" id="PRU00042"/>
    </source>
</evidence>
<dbReference type="PROSITE" id="PS00028">
    <property type="entry name" value="ZINC_FINGER_C2H2_1"/>
    <property type="match status" value="2"/>
</dbReference>
<reference evidence="3 4" key="1">
    <citation type="submission" date="2016-07" db="EMBL/GenBank/DDBJ databases">
        <title>Pervasive Adenine N6-methylation of Active Genes in Fungi.</title>
        <authorList>
            <consortium name="DOE Joint Genome Institute"/>
            <person name="Mondo S.J."/>
            <person name="Dannebaum R.O."/>
            <person name="Kuo R.C."/>
            <person name="Labutti K."/>
            <person name="Haridas S."/>
            <person name="Kuo A."/>
            <person name="Salamov A."/>
            <person name="Ahrendt S.R."/>
            <person name="Lipzen A."/>
            <person name="Sullivan W."/>
            <person name="Andreopoulos W.B."/>
            <person name="Clum A."/>
            <person name="Lindquist E."/>
            <person name="Daum C."/>
            <person name="Ramamoorthy G.K."/>
            <person name="Gryganskyi A."/>
            <person name="Culley D."/>
            <person name="Magnuson J.K."/>
            <person name="James T.Y."/>
            <person name="O'Malley M.A."/>
            <person name="Stajich J.E."/>
            <person name="Spatafora J.W."/>
            <person name="Visel A."/>
            <person name="Grigoriev I.V."/>
        </authorList>
    </citation>
    <scope>NUCLEOTIDE SEQUENCE [LARGE SCALE GENOMIC DNA]</scope>
    <source>
        <strain evidence="3 4">NRRL 3301</strain>
    </source>
</reference>
<keyword evidence="1" id="KW-0479">Metal-binding</keyword>
<dbReference type="PROSITE" id="PS50157">
    <property type="entry name" value="ZINC_FINGER_C2H2_2"/>
    <property type="match status" value="1"/>
</dbReference>
<name>A0A1X2GM26_9FUNG</name>
<dbReference type="EMBL" id="MCGT01000009">
    <property type="protein sequence ID" value="ORX56915.1"/>
    <property type="molecule type" value="Genomic_DNA"/>
</dbReference>
<keyword evidence="1" id="KW-0862">Zinc</keyword>
<feature type="domain" description="C2H2-type" evidence="2">
    <location>
        <begin position="66"/>
        <end position="93"/>
    </location>
</feature>